<sequence>MFSRTLRPAARGLPQVSPAVSRAVVQRRWASNEHDSHDSHDAPTDDSTVTEESFFTPAWRNTAILTVVGYAAYLYWPRTKEGETHWLTQAIANSNSNEEQFENLQRRMAWVQHQAANKREDDAAQRPPMHRFRYKHTFEQSCPNAIPVGTQADVSNVKIKTREDYFK</sequence>
<evidence type="ECO:0000256" key="1">
    <source>
        <dbReference type="SAM" id="MobiDB-lite"/>
    </source>
</evidence>
<feature type="region of interest" description="Disordered" evidence="1">
    <location>
        <begin position="29"/>
        <end position="49"/>
    </location>
</feature>
<dbReference type="OrthoDB" id="2120038at2759"/>
<dbReference type="Proteomes" id="UP000076738">
    <property type="component" value="Unassembled WGS sequence"/>
</dbReference>
<name>A0A167PKC1_CALVF</name>
<gene>
    <name evidence="2" type="ORF">CALVIDRAFT_426304</name>
</gene>
<evidence type="ECO:0000313" key="3">
    <source>
        <dbReference type="Proteomes" id="UP000076738"/>
    </source>
</evidence>
<proteinExistence type="predicted"/>
<feature type="compositionally biased region" description="Basic and acidic residues" evidence="1">
    <location>
        <begin position="30"/>
        <end position="43"/>
    </location>
</feature>
<dbReference type="EMBL" id="KV417274">
    <property type="protein sequence ID" value="KZO98887.1"/>
    <property type="molecule type" value="Genomic_DNA"/>
</dbReference>
<dbReference type="STRING" id="1330018.A0A167PKC1"/>
<reference evidence="2 3" key="1">
    <citation type="journal article" date="2016" name="Mol. Biol. Evol.">
        <title>Comparative Genomics of Early-Diverging Mushroom-Forming Fungi Provides Insights into the Origins of Lignocellulose Decay Capabilities.</title>
        <authorList>
            <person name="Nagy L.G."/>
            <person name="Riley R."/>
            <person name="Tritt A."/>
            <person name="Adam C."/>
            <person name="Daum C."/>
            <person name="Floudas D."/>
            <person name="Sun H."/>
            <person name="Yadav J.S."/>
            <person name="Pangilinan J."/>
            <person name="Larsson K.H."/>
            <person name="Matsuura K."/>
            <person name="Barry K."/>
            <person name="Labutti K."/>
            <person name="Kuo R."/>
            <person name="Ohm R.A."/>
            <person name="Bhattacharya S.S."/>
            <person name="Shirouzu T."/>
            <person name="Yoshinaga Y."/>
            <person name="Martin F.M."/>
            <person name="Grigoriev I.V."/>
            <person name="Hibbett D.S."/>
        </authorList>
    </citation>
    <scope>NUCLEOTIDE SEQUENCE [LARGE SCALE GENOMIC DNA]</scope>
    <source>
        <strain evidence="2 3">TUFC12733</strain>
    </source>
</reference>
<dbReference type="PANTHER" id="PTHR42100:SF1">
    <property type="entry name" value="OXIDOREDUCTASE 178 KDA SUBUNIT, PUTATIVE (AFU_ORTHOLOGUE AFUA_8G04320)-RELATED"/>
    <property type="match status" value="1"/>
</dbReference>
<dbReference type="GO" id="GO:0005739">
    <property type="term" value="C:mitochondrion"/>
    <property type="evidence" value="ECO:0007669"/>
    <property type="project" value="InterPro"/>
</dbReference>
<accession>A0A167PKC1</accession>
<dbReference type="PANTHER" id="PTHR42100">
    <property type="entry name" value="OXIDOREDUCTASE 178 KDA SUBUNIT, PUTATIVE (AFU_ORTHOLOGUE AFUA_8G04320)-RELATED"/>
    <property type="match status" value="1"/>
</dbReference>
<organism evidence="2 3">
    <name type="scientific">Calocera viscosa (strain TUFC12733)</name>
    <dbReference type="NCBI Taxonomy" id="1330018"/>
    <lineage>
        <taxon>Eukaryota</taxon>
        <taxon>Fungi</taxon>
        <taxon>Dikarya</taxon>
        <taxon>Basidiomycota</taxon>
        <taxon>Agaricomycotina</taxon>
        <taxon>Dacrymycetes</taxon>
        <taxon>Dacrymycetales</taxon>
        <taxon>Dacrymycetaceae</taxon>
        <taxon>Calocera</taxon>
    </lineage>
</organism>
<dbReference type="AlphaFoldDB" id="A0A167PKC1"/>
<evidence type="ECO:0000313" key="2">
    <source>
        <dbReference type="EMBL" id="KZO98887.1"/>
    </source>
</evidence>
<keyword evidence="3" id="KW-1185">Reference proteome</keyword>
<dbReference type="InterPro" id="IPR034444">
    <property type="entry name" value="Nuo17.8"/>
</dbReference>
<protein>
    <submittedName>
        <fullName evidence="2">Uncharacterized protein</fullName>
    </submittedName>
</protein>